<protein>
    <submittedName>
        <fullName evidence="3">Uncharacterized protein</fullName>
    </submittedName>
</protein>
<dbReference type="Proteomes" id="UP000518266">
    <property type="component" value="Unassembled WGS sequence"/>
</dbReference>
<keyword evidence="2" id="KW-1133">Transmembrane helix</keyword>
<keyword evidence="2" id="KW-0812">Transmembrane</keyword>
<feature type="compositionally biased region" description="Gly residues" evidence="1">
    <location>
        <begin position="103"/>
        <end position="115"/>
    </location>
</feature>
<proteinExistence type="predicted"/>
<evidence type="ECO:0000313" key="3">
    <source>
        <dbReference type="EMBL" id="KAF3856892.1"/>
    </source>
</evidence>
<feature type="region of interest" description="Disordered" evidence="1">
    <location>
        <begin position="77"/>
        <end position="117"/>
    </location>
</feature>
<name>A0A7J5Z4Y3_DISMA</name>
<evidence type="ECO:0000313" key="4">
    <source>
        <dbReference type="Proteomes" id="UP000518266"/>
    </source>
</evidence>
<keyword evidence="4" id="KW-1185">Reference proteome</keyword>
<feature type="transmembrane region" description="Helical" evidence="2">
    <location>
        <begin position="277"/>
        <end position="299"/>
    </location>
</feature>
<keyword evidence="2" id="KW-0472">Membrane</keyword>
<organism evidence="3 4">
    <name type="scientific">Dissostichus mawsoni</name>
    <name type="common">Antarctic cod</name>
    <dbReference type="NCBI Taxonomy" id="36200"/>
    <lineage>
        <taxon>Eukaryota</taxon>
        <taxon>Metazoa</taxon>
        <taxon>Chordata</taxon>
        <taxon>Craniata</taxon>
        <taxon>Vertebrata</taxon>
        <taxon>Euteleostomi</taxon>
        <taxon>Actinopterygii</taxon>
        <taxon>Neopterygii</taxon>
        <taxon>Teleostei</taxon>
        <taxon>Neoteleostei</taxon>
        <taxon>Acanthomorphata</taxon>
        <taxon>Eupercaria</taxon>
        <taxon>Perciformes</taxon>
        <taxon>Notothenioidei</taxon>
        <taxon>Nototheniidae</taxon>
        <taxon>Dissostichus</taxon>
    </lineage>
</organism>
<dbReference type="EMBL" id="JAAKFY010000006">
    <property type="protein sequence ID" value="KAF3856892.1"/>
    <property type="molecule type" value="Genomic_DNA"/>
</dbReference>
<dbReference type="AlphaFoldDB" id="A0A7J5Z4Y3"/>
<feature type="non-terminal residue" evidence="3">
    <location>
        <position position="1"/>
    </location>
</feature>
<comment type="caution">
    <text evidence="3">The sequence shown here is derived from an EMBL/GenBank/DDBJ whole genome shotgun (WGS) entry which is preliminary data.</text>
</comment>
<gene>
    <name evidence="3" type="ORF">F7725_017615</name>
</gene>
<reference evidence="3 4" key="1">
    <citation type="submission" date="2020-03" db="EMBL/GenBank/DDBJ databases">
        <title>Dissostichus mawsoni Genome sequencing and assembly.</title>
        <authorList>
            <person name="Park H."/>
        </authorList>
    </citation>
    <scope>NUCLEOTIDE SEQUENCE [LARGE SCALE GENOMIC DNA]</scope>
    <source>
        <strain evidence="3">DM0001</strain>
        <tissue evidence="3">Muscle</tissue>
    </source>
</reference>
<accession>A0A7J5Z4Y3</accession>
<evidence type="ECO:0000256" key="2">
    <source>
        <dbReference type="SAM" id="Phobius"/>
    </source>
</evidence>
<feature type="region of interest" description="Disordered" evidence="1">
    <location>
        <begin position="355"/>
        <end position="379"/>
    </location>
</feature>
<sequence>MKITQTVQTEVFQRRQQQANHPTSLPSTQGLELLALRLGHSELQNLLWRSLLYLWGAQRPPQAIDRGVSVDHVVPQPGREPVEASGGRAARRGEAVRHRGVGPPTGRGRGPGDRPGAGLYRQTSHGFFHSTKVGRPPLVPLHWGSIQLMGYVPHRNRADTVWSDPWWVKRAFLHILGATRVAIEVPQKPLVYCVVLLGGHASSLVDPVLQLGHGALPLSHPLWSRPGHEAPPQHNVLLLLPAVLRGASPPLRGRCCPIHLDAVLDERRGPDLFSPSILTFSLSSVIIFSLLIGAGGGGWGCLKAVDPVGLRVWGGVTDSIIVCLCVWCLGHHSVVWIHCGVYSVNRAPPACKTQRDPLAPLPHRPPSHTSPAGGDKQRK</sequence>
<evidence type="ECO:0000256" key="1">
    <source>
        <dbReference type="SAM" id="MobiDB-lite"/>
    </source>
</evidence>
<feature type="transmembrane region" description="Helical" evidence="2">
    <location>
        <begin position="319"/>
        <end position="344"/>
    </location>
</feature>